<protein>
    <submittedName>
        <fullName evidence="2">Uncharacterized protein</fullName>
    </submittedName>
</protein>
<evidence type="ECO:0000313" key="3">
    <source>
        <dbReference type="Proteomes" id="UP000308197"/>
    </source>
</evidence>
<accession>A0A5C3PHR3</accession>
<feature type="compositionally biased region" description="Basic residues" evidence="1">
    <location>
        <begin position="179"/>
        <end position="188"/>
    </location>
</feature>
<reference evidence="2 3" key="1">
    <citation type="journal article" date="2019" name="Nat. Ecol. Evol.">
        <title>Megaphylogeny resolves global patterns of mushroom evolution.</title>
        <authorList>
            <person name="Varga T."/>
            <person name="Krizsan K."/>
            <person name="Foldi C."/>
            <person name="Dima B."/>
            <person name="Sanchez-Garcia M."/>
            <person name="Sanchez-Ramirez S."/>
            <person name="Szollosi G.J."/>
            <person name="Szarkandi J.G."/>
            <person name="Papp V."/>
            <person name="Albert L."/>
            <person name="Andreopoulos W."/>
            <person name="Angelini C."/>
            <person name="Antonin V."/>
            <person name="Barry K.W."/>
            <person name="Bougher N.L."/>
            <person name="Buchanan P."/>
            <person name="Buyck B."/>
            <person name="Bense V."/>
            <person name="Catcheside P."/>
            <person name="Chovatia M."/>
            <person name="Cooper J."/>
            <person name="Damon W."/>
            <person name="Desjardin D."/>
            <person name="Finy P."/>
            <person name="Geml J."/>
            <person name="Haridas S."/>
            <person name="Hughes K."/>
            <person name="Justo A."/>
            <person name="Karasinski D."/>
            <person name="Kautmanova I."/>
            <person name="Kiss B."/>
            <person name="Kocsube S."/>
            <person name="Kotiranta H."/>
            <person name="LaButti K.M."/>
            <person name="Lechner B.E."/>
            <person name="Liimatainen K."/>
            <person name="Lipzen A."/>
            <person name="Lukacs Z."/>
            <person name="Mihaltcheva S."/>
            <person name="Morgado L.N."/>
            <person name="Niskanen T."/>
            <person name="Noordeloos M.E."/>
            <person name="Ohm R.A."/>
            <person name="Ortiz-Santana B."/>
            <person name="Ovrebo C."/>
            <person name="Racz N."/>
            <person name="Riley R."/>
            <person name="Savchenko A."/>
            <person name="Shiryaev A."/>
            <person name="Soop K."/>
            <person name="Spirin V."/>
            <person name="Szebenyi C."/>
            <person name="Tomsovsky M."/>
            <person name="Tulloss R.E."/>
            <person name="Uehling J."/>
            <person name="Grigoriev I.V."/>
            <person name="Vagvolgyi C."/>
            <person name="Papp T."/>
            <person name="Martin F.M."/>
            <person name="Miettinen O."/>
            <person name="Hibbett D.S."/>
            <person name="Nagy L.G."/>
        </authorList>
    </citation>
    <scope>NUCLEOTIDE SEQUENCE [LARGE SCALE GENOMIC DNA]</scope>
    <source>
        <strain evidence="2 3">HHB13444</strain>
    </source>
</reference>
<feature type="compositionally biased region" description="Low complexity" evidence="1">
    <location>
        <begin position="141"/>
        <end position="158"/>
    </location>
</feature>
<feature type="compositionally biased region" description="Low complexity" evidence="1">
    <location>
        <begin position="16"/>
        <end position="27"/>
    </location>
</feature>
<dbReference type="InParanoid" id="A0A5C3PHR3"/>
<feature type="region of interest" description="Disordered" evidence="1">
    <location>
        <begin position="136"/>
        <end position="194"/>
    </location>
</feature>
<feature type="region of interest" description="Disordered" evidence="1">
    <location>
        <begin position="1"/>
        <end position="43"/>
    </location>
</feature>
<keyword evidence="3" id="KW-1185">Reference proteome</keyword>
<dbReference type="AlphaFoldDB" id="A0A5C3PHR3"/>
<feature type="compositionally biased region" description="Basic residues" evidence="1">
    <location>
        <begin position="33"/>
        <end position="43"/>
    </location>
</feature>
<sequence>MLPDVAGTTLVDDSDPAPSSVSGSASPLMSFKAGRRARPRRRACSRVAPMGRPFLSSSDLRCPRRLPGMAPRIHRPGQQASQPGHRRRLRTLAYRDSHRRCAKLRPAAAQTRSSLCACGVAIALVSAGMRPVRLTIRGNGRPRASPVVRPPRSSSSRSESQGCAQDGIASPRRDWQQPRRARMLHSQRHAPLPCRATSALLPSRMSWAECIPEGLGGPG</sequence>
<name>A0A5C3PHR3_9APHY</name>
<gene>
    <name evidence="2" type="ORF">K466DRAFT_32946</name>
</gene>
<evidence type="ECO:0000256" key="1">
    <source>
        <dbReference type="SAM" id="MobiDB-lite"/>
    </source>
</evidence>
<proteinExistence type="predicted"/>
<dbReference type="Proteomes" id="UP000308197">
    <property type="component" value="Unassembled WGS sequence"/>
</dbReference>
<dbReference type="EMBL" id="ML211080">
    <property type="protein sequence ID" value="TFK89305.1"/>
    <property type="molecule type" value="Genomic_DNA"/>
</dbReference>
<evidence type="ECO:0000313" key="2">
    <source>
        <dbReference type="EMBL" id="TFK89305.1"/>
    </source>
</evidence>
<organism evidence="2 3">
    <name type="scientific">Polyporus arcularius HHB13444</name>
    <dbReference type="NCBI Taxonomy" id="1314778"/>
    <lineage>
        <taxon>Eukaryota</taxon>
        <taxon>Fungi</taxon>
        <taxon>Dikarya</taxon>
        <taxon>Basidiomycota</taxon>
        <taxon>Agaricomycotina</taxon>
        <taxon>Agaricomycetes</taxon>
        <taxon>Polyporales</taxon>
        <taxon>Polyporaceae</taxon>
        <taxon>Polyporus</taxon>
    </lineage>
</organism>